<dbReference type="GO" id="GO:0016020">
    <property type="term" value="C:membrane"/>
    <property type="evidence" value="ECO:0007669"/>
    <property type="project" value="UniProtKB-SubCell"/>
</dbReference>
<feature type="transmembrane region" description="Helical" evidence="8">
    <location>
        <begin position="469"/>
        <end position="491"/>
    </location>
</feature>
<keyword evidence="2" id="KW-0813">Transport</keyword>
<evidence type="ECO:0000259" key="9">
    <source>
        <dbReference type="Pfam" id="PF01490"/>
    </source>
</evidence>
<dbReference type="EMBL" id="JBHFFA010000001">
    <property type="protein sequence ID" value="KAL2653681.1"/>
    <property type="molecule type" value="Genomic_DNA"/>
</dbReference>
<protein>
    <recommendedName>
        <fullName evidence="9">Amino acid transporter transmembrane domain-containing protein</fullName>
    </recommendedName>
</protein>
<feature type="transmembrane region" description="Helical" evidence="8">
    <location>
        <begin position="339"/>
        <end position="360"/>
    </location>
</feature>
<evidence type="ECO:0000313" key="11">
    <source>
        <dbReference type="Proteomes" id="UP001605036"/>
    </source>
</evidence>
<accession>A0ABD1ZS78</accession>
<evidence type="ECO:0000256" key="1">
    <source>
        <dbReference type="ARBA" id="ARBA00004370"/>
    </source>
</evidence>
<keyword evidence="5 8" id="KW-1133">Transmembrane helix</keyword>
<feature type="transmembrane region" description="Helical" evidence="8">
    <location>
        <begin position="404"/>
        <end position="424"/>
    </location>
</feature>
<feature type="region of interest" description="Disordered" evidence="7">
    <location>
        <begin position="17"/>
        <end position="47"/>
    </location>
</feature>
<keyword evidence="4" id="KW-0029">Amino-acid transport</keyword>
<sequence length="503" mass="55019">MKTTAFRVVAEGENKISSASIHETETNVTSPDEENARDPVKEGDFDDDMKPARTGTVLYATAHVVTAVIGSGVLGLPWSIAQLGWLVGTLMLGFFAWVTLYTSNLLADNYRYPHPVTGKRNYTYKDAVSAQLGKRQVILCAAAQYMNLVGTAIGYTVTTATSMVAIQRSACFHREGHDSKCRTSSIPYMAIFGSIQLLLSQFPDFSTLKLISLVAACMSCIYSSIGLGLSLSRVIANREFRGSLWGTELAAAPKTWAVSQALGNIGFAYSFSMVLIEIQDTIRGPPRFTPENKTMKVAARNGIGITTFFYVLVGCIGYGAFGVRAPGNILTGFGFYNPYWLLDIGNLCVVIHLLGAYQVYAQPIFAAVESSVKERWPEVSFLYHEQKVKIPHTNLKFTVSRFRLVWRSIFVVLVTIVASAIPFFNDINGLIGAISFFPLTVYFPTALFMNSCGKAGRPECSRRIRLGIWVLRLVSGFITLAAVVGSVEGIVESVKGTVLFHSS</sequence>
<keyword evidence="6 8" id="KW-0472">Membrane</keyword>
<evidence type="ECO:0000256" key="2">
    <source>
        <dbReference type="ARBA" id="ARBA00022448"/>
    </source>
</evidence>
<evidence type="ECO:0000256" key="6">
    <source>
        <dbReference type="ARBA" id="ARBA00023136"/>
    </source>
</evidence>
<evidence type="ECO:0000256" key="3">
    <source>
        <dbReference type="ARBA" id="ARBA00022692"/>
    </source>
</evidence>
<dbReference type="Pfam" id="PF01490">
    <property type="entry name" value="Aa_trans"/>
    <property type="match status" value="1"/>
</dbReference>
<dbReference type="PANTHER" id="PTHR48017">
    <property type="entry name" value="OS05G0424000 PROTEIN-RELATED"/>
    <property type="match status" value="1"/>
</dbReference>
<gene>
    <name evidence="10" type="ORF">R1flu_021809</name>
</gene>
<name>A0ABD1ZS78_9MARC</name>
<feature type="transmembrane region" description="Helical" evidence="8">
    <location>
        <begin position="430"/>
        <end position="449"/>
    </location>
</feature>
<feature type="transmembrane region" description="Helical" evidence="8">
    <location>
        <begin position="83"/>
        <end position="102"/>
    </location>
</feature>
<comment type="subcellular location">
    <subcellularLocation>
        <location evidence="1">Membrane</location>
    </subcellularLocation>
</comment>
<feature type="compositionally biased region" description="Basic and acidic residues" evidence="7">
    <location>
        <begin position="34"/>
        <end position="47"/>
    </location>
</feature>
<comment type="caution">
    <text evidence="10">The sequence shown here is derived from an EMBL/GenBank/DDBJ whole genome shotgun (WGS) entry which is preliminary data.</text>
</comment>
<dbReference type="GO" id="GO:0006865">
    <property type="term" value="P:amino acid transport"/>
    <property type="evidence" value="ECO:0007669"/>
    <property type="project" value="UniProtKB-KW"/>
</dbReference>
<dbReference type="InterPro" id="IPR013057">
    <property type="entry name" value="AA_transpt_TM"/>
</dbReference>
<dbReference type="Proteomes" id="UP001605036">
    <property type="component" value="Unassembled WGS sequence"/>
</dbReference>
<proteinExistence type="predicted"/>
<evidence type="ECO:0000313" key="10">
    <source>
        <dbReference type="EMBL" id="KAL2653681.1"/>
    </source>
</evidence>
<evidence type="ECO:0000256" key="4">
    <source>
        <dbReference type="ARBA" id="ARBA00022970"/>
    </source>
</evidence>
<feature type="transmembrane region" description="Helical" evidence="8">
    <location>
        <begin position="297"/>
        <end position="319"/>
    </location>
</feature>
<evidence type="ECO:0000256" key="7">
    <source>
        <dbReference type="SAM" id="MobiDB-lite"/>
    </source>
</evidence>
<keyword evidence="11" id="KW-1185">Reference proteome</keyword>
<evidence type="ECO:0000256" key="5">
    <source>
        <dbReference type="ARBA" id="ARBA00022989"/>
    </source>
</evidence>
<organism evidence="10 11">
    <name type="scientific">Riccia fluitans</name>
    <dbReference type="NCBI Taxonomy" id="41844"/>
    <lineage>
        <taxon>Eukaryota</taxon>
        <taxon>Viridiplantae</taxon>
        <taxon>Streptophyta</taxon>
        <taxon>Embryophyta</taxon>
        <taxon>Marchantiophyta</taxon>
        <taxon>Marchantiopsida</taxon>
        <taxon>Marchantiidae</taxon>
        <taxon>Marchantiales</taxon>
        <taxon>Ricciaceae</taxon>
        <taxon>Riccia</taxon>
    </lineage>
</organism>
<keyword evidence="3 8" id="KW-0812">Transmembrane</keyword>
<reference evidence="10 11" key="1">
    <citation type="submission" date="2024-09" db="EMBL/GenBank/DDBJ databases">
        <title>Chromosome-scale assembly of Riccia fluitans.</title>
        <authorList>
            <person name="Paukszto L."/>
            <person name="Sawicki J."/>
            <person name="Karawczyk K."/>
            <person name="Piernik-Szablinska J."/>
            <person name="Szczecinska M."/>
            <person name="Mazdziarz M."/>
        </authorList>
    </citation>
    <scope>NUCLEOTIDE SEQUENCE [LARGE SCALE GENOMIC DNA]</scope>
    <source>
        <strain evidence="10">Rf_01</strain>
        <tissue evidence="10">Aerial parts of the thallus</tissue>
    </source>
</reference>
<evidence type="ECO:0000256" key="8">
    <source>
        <dbReference type="SAM" id="Phobius"/>
    </source>
</evidence>
<feature type="transmembrane region" description="Helical" evidence="8">
    <location>
        <begin position="210"/>
        <end position="236"/>
    </location>
</feature>
<feature type="transmembrane region" description="Helical" evidence="8">
    <location>
        <begin position="57"/>
        <end position="77"/>
    </location>
</feature>
<dbReference type="AlphaFoldDB" id="A0ABD1ZS78"/>
<feature type="domain" description="Amino acid transporter transmembrane" evidence="9">
    <location>
        <begin position="53"/>
        <end position="457"/>
    </location>
</feature>
<feature type="compositionally biased region" description="Polar residues" evidence="7">
    <location>
        <begin position="17"/>
        <end position="30"/>
    </location>
</feature>